<gene>
    <name evidence="1" type="ORF">F8388_023147</name>
</gene>
<comment type="caution">
    <text evidence="1">The sequence shown here is derived from an EMBL/GenBank/DDBJ whole genome shotgun (WGS) entry which is preliminary data.</text>
</comment>
<sequence>MKSNVNATLNASTDRCSLGMVVRDSRGNTPAPIDTAFSNCITTRSSSVASLRTAYPDFLPLQYKAHIGSCAILVFSEGCLSHSNAIRTIPVPMSWSSFPVGIASSRTRLGRHLGFSWKARANSAEELGGFGGWSEDDLWDGWREMGGLCLWGDDGGGACELKMRYIVLTNMVL</sequence>
<reference evidence="1 2" key="1">
    <citation type="journal article" date="2020" name="bioRxiv">
        <title>Sequence and annotation of 42 cannabis genomes reveals extensive copy number variation in cannabinoid synthesis and pathogen resistance genes.</title>
        <authorList>
            <person name="Mckernan K.J."/>
            <person name="Helbert Y."/>
            <person name="Kane L.T."/>
            <person name="Ebling H."/>
            <person name="Zhang L."/>
            <person name="Liu B."/>
            <person name="Eaton Z."/>
            <person name="Mclaughlin S."/>
            <person name="Kingan S."/>
            <person name="Baybayan P."/>
            <person name="Concepcion G."/>
            <person name="Jordan M."/>
            <person name="Riva A."/>
            <person name="Barbazuk W."/>
            <person name="Harkins T."/>
        </authorList>
    </citation>
    <scope>NUCLEOTIDE SEQUENCE [LARGE SCALE GENOMIC DNA]</scope>
    <source>
        <strain evidence="2">cv. Jamaican Lion 4</strain>
        <tissue evidence="1">Leaf</tissue>
    </source>
</reference>
<evidence type="ECO:0000313" key="1">
    <source>
        <dbReference type="EMBL" id="KAF4393343.1"/>
    </source>
</evidence>
<name>A0A7J6HDC1_CANSA</name>
<protein>
    <submittedName>
        <fullName evidence="1">Uncharacterized protein</fullName>
    </submittedName>
</protein>
<organism evidence="1 2">
    <name type="scientific">Cannabis sativa</name>
    <name type="common">Hemp</name>
    <name type="synonym">Marijuana</name>
    <dbReference type="NCBI Taxonomy" id="3483"/>
    <lineage>
        <taxon>Eukaryota</taxon>
        <taxon>Viridiplantae</taxon>
        <taxon>Streptophyta</taxon>
        <taxon>Embryophyta</taxon>
        <taxon>Tracheophyta</taxon>
        <taxon>Spermatophyta</taxon>
        <taxon>Magnoliopsida</taxon>
        <taxon>eudicotyledons</taxon>
        <taxon>Gunneridae</taxon>
        <taxon>Pentapetalae</taxon>
        <taxon>rosids</taxon>
        <taxon>fabids</taxon>
        <taxon>Rosales</taxon>
        <taxon>Cannabaceae</taxon>
        <taxon>Cannabis</taxon>
    </lineage>
</organism>
<dbReference type="Proteomes" id="UP000525078">
    <property type="component" value="Unassembled WGS sequence"/>
</dbReference>
<evidence type="ECO:0000313" key="2">
    <source>
        <dbReference type="Proteomes" id="UP000525078"/>
    </source>
</evidence>
<proteinExistence type="predicted"/>
<dbReference type="EMBL" id="JAATIP010000014">
    <property type="protein sequence ID" value="KAF4393343.1"/>
    <property type="molecule type" value="Genomic_DNA"/>
</dbReference>
<dbReference type="AlphaFoldDB" id="A0A7J6HDC1"/>
<accession>A0A7J6HDC1</accession>